<evidence type="ECO:0000313" key="1">
    <source>
        <dbReference type="EMBL" id="MDC0712024.1"/>
    </source>
</evidence>
<dbReference type="RefSeq" id="WP_272142073.1">
    <property type="nucleotide sequence ID" value="NZ_JAQNDM010000002.1"/>
</dbReference>
<sequence>MAPPSTHLLLVVYTTALMDDDGRPMAVARAMEHALPGMRLEWTISDQGQFVPLPQRDAWLTEAAARGTFPMLCNGDENSLVTVSGLEIPAGLAPGGKPLCDIPAKLPLNAASIAMAADVLEGMAEGARSFWGHATPHRTAVEIARQTSHPVRKPQVPPRGLPALRFPEDIRSPEIPHRLGWLNYWSAAAARAIGFPDPLVDADLLTRARCTASGGWILRLTDAPLDLDDPTHLDALRRAYERFPEIGGRTPF</sequence>
<proteinExistence type="predicted"/>
<keyword evidence="2" id="KW-1185">Reference proteome</keyword>
<dbReference type="EMBL" id="JAQNDM010000002">
    <property type="protein sequence ID" value="MDC0712024.1"/>
    <property type="molecule type" value="Genomic_DNA"/>
</dbReference>
<accession>A0ABT5DEM2</accession>
<dbReference type="Pfam" id="PF19378">
    <property type="entry name" value="DUF5953"/>
    <property type="match status" value="1"/>
</dbReference>
<dbReference type="Proteomes" id="UP001221838">
    <property type="component" value="Unassembled WGS sequence"/>
</dbReference>
<evidence type="ECO:0000313" key="2">
    <source>
        <dbReference type="Proteomes" id="UP001221838"/>
    </source>
</evidence>
<dbReference type="InterPro" id="IPR045997">
    <property type="entry name" value="DUF5953"/>
</dbReference>
<gene>
    <name evidence="1" type="ORF">POL68_26385</name>
</gene>
<organism evidence="1 2">
    <name type="scientific">Stigmatella ashevillensis</name>
    <dbReference type="NCBI Taxonomy" id="2995309"/>
    <lineage>
        <taxon>Bacteria</taxon>
        <taxon>Pseudomonadati</taxon>
        <taxon>Myxococcota</taxon>
        <taxon>Myxococcia</taxon>
        <taxon>Myxococcales</taxon>
        <taxon>Cystobacterineae</taxon>
        <taxon>Archangiaceae</taxon>
        <taxon>Stigmatella</taxon>
    </lineage>
</organism>
<name>A0ABT5DEM2_9BACT</name>
<reference evidence="1 2" key="1">
    <citation type="submission" date="2022-11" db="EMBL/GenBank/DDBJ databases">
        <title>Minimal conservation of predation-associated metabolite biosynthetic gene clusters underscores biosynthetic potential of Myxococcota including descriptions for ten novel species: Archangium lansinium sp. nov., Myxococcus landrumus sp. nov., Nannocystis bai.</title>
        <authorList>
            <person name="Ahearne A."/>
            <person name="Stevens C."/>
            <person name="Dowd S."/>
        </authorList>
    </citation>
    <scope>NUCLEOTIDE SEQUENCE [LARGE SCALE GENOMIC DNA]</scope>
    <source>
        <strain evidence="1 2">NCWAL01</strain>
    </source>
</reference>
<comment type="caution">
    <text evidence="1">The sequence shown here is derived from an EMBL/GenBank/DDBJ whole genome shotgun (WGS) entry which is preliminary data.</text>
</comment>
<protein>
    <submittedName>
        <fullName evidence="1">DUF5953 family protein</fullName>
    </submittedName>
</protein>